<dbReference type="Proteomes" id="UP000238762">
    <property type="component" value="Unassembled WGS sequence"/>
</dbReference>
<dbReference type="Pfam" id="PF08865">
    <property type="entry name" value="DUF1830"/>
    <property type="match status" value="1"/>
</dbReference>
<comment type="caution">
    <text evidence="1">The sequence shown here is derived from an EMBL/GenBank/DDBJ whole genome shotgun (WGS) entry which is preliminary data.</text>
</comment>
<evidence type="ECO:0000313" key="1">
    <source>
        <dbReference type="EMBL" id="PSB03300.1"/>
    </source>
</evidence>
<organism evidence="1 2">
    <name type="scientific">Merismopedia glauca CCAP 1448/3</name>
    <dbReference type="NCBI Taxonomy" id="1296344"/>
    <lineage>
        <taxon>Bacteria</taxon>
        <taxon>Bacillati</taxon>
        <taxon>Cyanobacteriota</taxon>
        <taxon>Cyanophyceae</taxon>
        <taxon>Synechococcales</taxon>
        <taxon>Merismopediaceae</taxon>
        <taxon>Merismopedia</taxon>
    </lineage>
</organism>
<dbReference type="AlphaFoldDB" id="A0A2T1C4U2"/>
<evidence type="ECO:0000313" key="2">
    <source>
        <dbReference type="Proteomes" id="UP000238762"/>
    </source>
</evidence>
<protein>
    <recommendedName>
        <fullName evidence="3">DUF1830 domain-containing protein</fullName>
    </recommendedName>
</protein>
<evidence type="ECO:0008006" key="3">
    <source>
        <dbReference type="Google" id="ProtNLM"/>
    </source>
</evidence>
<keyword evidence="2" id="KW-1185">Reference proteome</keyword>
<dbReference type="OrthoDB" id="574232at2"/>
<dbReference type="InterPro" id="IPR014964">
    <property type="entry name" value="DUF1830"/>
</dbReference>
<accession>A0A2T1C4U2</accession>
<name>A0A2T1C4U2_9CYAN</name>
<reference evidence="1 2" key="1">
    <citation type="submission" date="2018-02" db="EMBL/GenBank/DDBJ databases">
        <authorList>
            <person name="Cohen D.B."/>
            <person name="Kent A.D."/>
        </authorList>
    </citation>
    <scope>NUCLEOTIDE SEQUENCE [LARGE SCALE GENOMIC DNA]</scope>
    <source>
        <strain evidence="1 2">CCAP 1448/3</strain>
    </source>
</reference>
<proteinExistence type="predicted"/>
<dbReference type="RefSeq" id="WP_106288307.1">
    <property type="nucleotide sequence ID" value="NZ_CAWNTC010000009.1"/>
</dbReference>
<reference evidence="1 2" key="2">
    <citation type="submission" date="2018-03" db="EMBL/GenBank/DDBJ databases">
        <title>The ancient ancestry and fast evolution of plastids.</title>
        <authorList>
            <person name="Moore K.R."/>
            <person name="Magnabosco C."/>
            <person name="Momper L."/>
            <person name="Gold D.A."/>
            <person name="Bosak T."/>
            <person name="Fournier G.P."/>
        </authorList>
    </citation>
    <scope>NUCLEOTIDE SEQUENCE [LARGE SCALE GENOMIC DNA]</scope>
    <source>
        <strain evidence="1 2">CCAP 1448/3</strain>
    </source>
</reference>
<sequence length="97" mass="11038">MSYLFSLVTTKFSPQESRQILCYYINNTSEIQITRAISGLRCDFERVVFSKERILFAALPESCLEVYSYSIAGIRLSQIDCQSLRINGKSDPSKNLA</sequence>
<gene>
    <name evidence="1" type="ORF">C7B64_08980</name>
</gene>
<dbReference type="EMBL" id="PVWJ01000035">
    <property type="protein sequence ID" value="PSB03300.1"/>
    <property type="molecule type" value="Genomic_DNA"/>
</dbReference>